<name>A0A0N7L8C4_PLAHL</name>
<organism evidence="1 2">
    <name type="scientific">Plasmopara halstedii</name>
    <name type="common">Downy mildew of sunflower</name>
    <dbReference type="NCBI Taxonomy" id="4781"/>
    <lineage>
        <taxon>Eukaryota</taxon>
        <taxon>Sar</taxon>
        <taxon>Stramenopiles</taxon>
        <taxon>Oomycota</taxon>
        <taxon>Peronosporomycetes</taxon>
        <taxon>Peronosporales</taxon>
        <taxon>Peronosporaceae</taxon>
        <taxon>Plasmopara</taxon>
    </lineage>
</organism>
<sequence length="148" mass="17382">MQKPPPGSVGPSIIKDDWGYLLTTWINHFYTRDRVHFILRYSQLSPEHLQQALKDYVEIKQILKKTPNSPLFKNNAPQISKIIIDIEEIESARTIATDPKSTKGDWDRLFGHWIFLNFSRVQIKDHLLIIMPEEDNPNVMKAYYDLFV</sequence>
<dbReference type="RefSeq" id="XP_024585852.1">
    <property type="nucleotide sequence ID" value="XM_024720677.1"/>
</dbReference>
<evidence type="ECO:0000313" key="2">
    <source>
        <dbReference type="Proteomes" id="UP000054928"/>
    </source>
</evidence>
<evidence type="ECO:0000313" key="1">
    <source>
        <dbReference type="EMBL" id="CEG49483.1"/>
    </source>
</evidence>
<proteinExistence type="predicted"/>
<keyword evidence="2" id="KW-1185">Reference proteome</keyword>
<dbReference type="EMBL" id="CCYD01003055">
    <property type="protein sequence ID" value="CEG49483.1"/>
    <property type="molecule type" value="Genomic_DNA"/>
</dbReference>
<accession>A0A0N7L8C4</accession>
<reference evidence="2" key="1">
    <citation type="submission" date="2014-09" db="EMBL/GenBank/DDBJ databases">
        <authorList>
            <person name="Sharma Rahul"/>
            <person name="Thines Marco"/>
        </authorList>
    </citation>
    <scope>NUCLEOTIDE SEQUENCE [LARGE SCALE GENOMIC DNA]</scope>
</reference>
<dbReference type="AlphaFoldDB" id="A0A0N7L8C4"/>
<dbReference type="GeneID" id="36402301"/>
<protein>
    <submittedName>
        <fullName evidence="1">Uncharacterized protein</fullName>
    </submittedName>
</protein>
<dbReference type="Proteomes" id="UP000054928">
    <property type="component" value="Unassembled WGS sequence"/>
</dbReference>